<comment type="similarity">
    <text evidence="1 6 7">Belongs to the NDK family.</text>
</comment>
<organism evidence="9">
    <name type="scientific">Aphanomyces astaci</name>
    <name type="common">Crayfish plague agent</name>
    <dbReference type="NCBI Taxonomy" id="112090"/>
    <lineage>
        <taxon>Eukaryota</taxon>
        <taxon>Sar</taxon>
        <taxon>Stramenopiles</taxon>
        <taxon>Oomycota</taxon>
        <taxon>Saprolegniomycetes</taxon>
        <taxon>Saprolegniales</taxon>
        <taxon>Verrucalvaceae</taxon>
        <taxon>Aphanomyces</taxon>
    </lineage>
</organism>
<dbReference type="PRINTS" id="PR01243">
    <property type="entry name" value="NUCDPKINASE"/>
</dbReference>
<protein>
    <recommendedName>
        <fullName evidence="8">Nucleoside diphosphate kinase-like domain-containing protein</fullName>
    </recommendedName>
</protein>
<dbReference type="PANTHER" id="PTHR46161:SF3">
    <property type="entry name" value="NUCLEOSIDE DIPHOSPHATE KINASE DDB_G0292928-RELATED"/>
    <property type="match status" value="1"/>
</dbReference>
<dbReference type="Pfam" id="PF00334">
    <property type="entry name" value="NDK"/>
    <property type="match status" value="3"/>
</dbReference>
<dbReference type="GO" id="GO:0006183">
    <property type="term" value="P:GTP biosynthetic process"/>
    <property type="evidence" value="ECO:0007669"/>
    <property type="project" value="InterPro"/>
</dbReference>
<dbReference type="Gene3D" id="3.30.70.141">
    <property type="entry name" value="Nucleoside diphosphate kinase-like domain"/>
    <property type="match status" value="3"/>
</dbReference>
<evidence type="ECO:0000256" key="1">
    <source>
        <dbReference type="ARBA" id="ARBA00008142"/>
    </source>
</evidence>
<dbReference type="STRING" id="112090.W4H978"/>
<feature type="binding site" evidence="6">
    <location>
        <position position="402"/>
    </location>
    <ligand>
        <name>ATP</name>
        <dbReference type="ChEBI" id="CHEBI:30616"/>
    </ligand>
</feature>
<dbReference type="InterPro" id="IPR027417">
    <property type="entry name" value="P-loop_NTPase"/>
</dbReference>
<dbReference type="RefSeq" id="XP_009822521.1">
    <property type="nucleotide sequence ID" value="XM_009824219.1"/>
</dbReference>
<dbReference type="GO" id="GO:0004550">
    <property type="term" value="F:nucleoside diphosphate kinase activity"/>
    <property type="evidence" value="ECO:0007669"/>
    <property type="project" value="InterPro"/>
</dbReference>
<feature type="binding site" evidence="6">
    <location>
        <position position="382"/>
    </location>
    <ligand>
        <name>ATP</name>
        <dbReference type="ChEBI" id="CHEBI:30616"/>
    </ligand>
</feature>
<evidence type="ECO:0000313" key="9">
    <source>
        <dbReference type="EMBL" id="ETV87658.1"/>
    </source>
</evidence>
<keyword evidence="3" id="KW-0547">Nucleotide-binding</keyword>
<keyword evidence="5" id="KW-0067">ATP-binding</keyword>
<dbReference type="GeneID" id="20803153"/>
<dbReference type="PROSITE" id="PS51374">
    <property type="entry name" value="NDPK_LIKE"/>
    <property type="match status" value="2"/>
</dbReference>
<dbReference type="GO" id="GO:0005524">
    <property type="term" value="F:ATP binding"/>
    <property type="evidence" value="ECO:0007669"/>
    <property type="project" value="UniProtKB-KW"/>
</dbReference>
<feature type="binding site" evidence="6">
    <location>
        <position position="412"/>
    </location>
    <ligand>
        <name>ATP</name>
        <dbReference type="ChEBI" id="CHEBI:30616"/>
    </ligand>
</feature>
<dbReference type="InterPro" id="IPR034907">
    <property type="entry name" value="NDK-like_dom"/>
</dbReference>
<evidence type="ECO:0000256" key="5">
    <source>
        <dbReference type="ARBA" id="ARBA00022840"/>
    </source>
</evidence>
<name>W4H978_APHAT</name>
<feature type="binding site" evidence="6">
    <location>
        <position position="307"/>
    </location>
    <ligand>
        <name>ATP</name>
        <dbReference type="ChEBI" id="CHEBI:30616"/>
    </ligand>
</feature>
<dbReference type="GO" id="GO:0006228">
    <property type="term" value="P:UTP biosynthetic process"/>
    <property type="evidence" value="ECO:0007669"/>
    <property type="project" value="InterPro"/>
</dbReference>
<evidence type="ECO:0000256" key="4">
    <source>
        <dbReference type="ARBA" id="ARBA00022777"/>
    </source>
</evidence>
<dbReference type="EMBL" id="KI913115">
    <property type="protein sequence ID" value="ETV87658.1"/>
    <property type="molecule type" value="Genomic_DNA"/>
</dbReference>
<dbReference type="VEuPathDB" id="FungiDB:H257_01157"/>
<feature type="binding site" evidence="6">
    <location>
        <position position="388"/>
    </location>
    <ligand>
        <name>ATP</name>
        <dbReference type="ChEBI" id="CHEBI:30616"/>
    </ligand>
</feature>
<proteinExistence type="inferred from homology"/>
<dbReference type="GO" id="GO:0006241">
    <property type="term" value="P:CTP biosynthetic process"/>
    <property type="evidence" value="ECO:0007669"/>
    <property type="project" value="InterPro"/>
</dbReference>
<dbReference type="Gene3D" id="3.40.50.300">
    <property type="entry name" value="P-loop containing nucleotide triphosphate hydrolases"/>
    <property type="match status" value="2"/>
</dbReference>
<dbReference type="OrthoDB" id="10263751at2759"/>
<keyword evidence="2" id="KW-0808">Transferase</keyword>
<comment type="caution">
    <text evidence="6">Lacks conserved residue(s) required for the propagation of feature annotation.</text>
</comment>
<dbReference type="InterPro" id="IPR036850">
    <property type="entry name" value="NDK-like_dom_sf"/>
</dbReference>
<dbReference type="InterPro" id="IPR001564">
    <property type="entry name" value="Nucleoside_diP_kinase"/>
</dbReference>
<sequence length="1358" mass="150565">MAPPQSTTIALIKPDCATGYRSPGEGDASKNGTILDDIMQRIKAEGFTIEQRRTLQLTKPQVRQLYRHSWGDPELEGVLDFMVSGPCIALQLDRDDAVEHWKVVMGPMDPAKAKAVAGPKPLLRGVYGTTPVRNAFYGSETKLCALRDRLLLFPTASPVLQQALAIVKPTALNYVDALSVRFEREGFFLMDRAQIAIESDEELLLMAESNDPAYDSELKLAMTTGTSVVFLLEGLDIAAKLELLLGSADPVEAQVYFPTSIRAEMGVSLAHNVVFPLHSVPAAHKYMQKWFPAFFALEPEQTLAIIKPGTANLHALAIQSIILAHGFRIARQSRRLFSREDAMEFYAEHKGKAFYDKLMAYMTSEVVVVMILVRVKAVYAWRKCMGPTNSKTAKDQYPHSIRGQYGIDGTQNATHGSDSRGSADREISLLFHAPVAVPLGASVSTKEVAGRPIQYLSRDKTLHEALARGVTLLCQQDPKLDGLEAVAWLGRFLATFATNERPETAVVARLPSGPPRSRRSQEAADLGIPPLAALHVVGFFGRGSNRTLLATQIAKDFNYHYMDMDVLLQKKDTQEDDMVVLVKAFKRCVSKRIVLDKCPPELAFYLSFQRHVAGFVWITVVADDEPDRQPSHHVATEGVPEVLPFPVHSAGEREFYDYFHRFGQLHYVPPRPHLATALTQHMFLADVHGAFSPRILLVHDRNRVIPSHQWHDLAQHFRWSVLDFSALVEQQVGREASKGHAGVYSTMARTKETMPLDLIVRLLAQAIAITPTVHRFVTINVPPHALLSAGFVSLVDTTTRCFPPTQLINIEPNPLWRNTNLTSLEWRGHALGHVVPVWVDGPAESTHLQSILQPVLAPTVAFSIDEGIESGGDDATILATARARGYLKLSAKDALRAEILARSADGVHIHELVQANEPIPDDVVVRVLHKFAFHPHHRRIFLDDFPATVEQTTAISVGPLGSPSMVLRSHESATPFKRDILTHLALSHAVVTLTGPNLHAHLSQLTASAVLGDVSDLDVSRLQRHFHVEGVHVLPIAHVEASVDTLWPHPGHPMDDRSFVELVCLMLRQRNLRKVLFIGFPRTLLEAQTFRAIGVDFDHVAILTKKVMPVPHALTDEDYYSSDEEVKARKKNAPEPQLSQLSRYFTDTAPRGAIQALTYVDITRVYPHLEAWFRPNVILAVGNKASGFHDALQRAAHSSNCVYVHVPTLHAKHVQRFPFSDRAKRIRAAWTERRLVDVEITVDLVKTEVLRQPVSTRVVLTGFPRMMGNTMPYVHDQVVALTEHVGAVNQLLHFTASPATLLARVGTIEAVHAHTDAFNAENAPLVAFCIKMNKVVTTVSADVSLGTLTEDIQTLLLT</sequence>
<evidence type="ECO:0000256" key="2">
    <source>
        <dbReference type="ARBA" id="ARBA00022679"/>
    </source>
</evidence>
<dbReference type="PANTHER" id="PTHR46161">
    <property type="entry name" value="NUCLEOSIDE DIPHOSPHATE KINASE"/>
    <property type="match status" value="1"/>
</dbReference>
<dbReference type="SMART" id="SM00562">
    <property type="entry name" value="NDK"/>
    <property type="match status" value="2"/>
</dbReference>
<keyword evidence="4" id="KW-0418">Kinase</keyword>
<evidence type="ECO:0000256" key="7">
    <source>
        <dbReference type="RuleBase" id="RU004011"/>
    </source>
</evidence>
<evidence type="ECO:0000256" key="3">
    <source>
        <dbReference type="ARBA" id="ARBA00022741"/>
    </source>
</evidence>
<feature type="active site" description="Pros-phosphohistidine intermediate" evidence="6">
    <location>
        <position position="415"/>
    </location>
</feature>
<feature type="domain" description="Nucleoside diphosphate kinase-like" evidence="8">
    <location>
        <begin position="5"/>
        <end position="160"/>
    </location>
</feature>
<evidence type="ECO:0000259" key="8">
    <source>
        <dbReference type="SMART" id="SM00562"/>
    </source>
</evidence>
<dbReference type="Pfam" id="PF00406">
    <property type="entry name" value="ADK"/>
    <property type="match status" value="1"/>
</dbReference>
<accession>W4H978</accession>
<dbReference type="SUPFAM" id="SSF54919">
    <property type="entry name" value="Nucleoside diphosphate kinase, NDK"/>
    <property type="match status" value="3"/>
</dbReference>
<evidence type="ECO:0000256" key="6">
    <source>
        <dbReference type="PROSITE-ProRule" id="PRU00706"/>
    </source>
</evidence>
<reference evidence="9" key="1">
    <citation type="submission" date="2013-12" db="EMBL/GenBank/DDBJ databases">
        <title>The Genome Sequence of Aphanomyces astaci APO3.</title>
        <authorList>
            <consortium name="The Broad Institute Genomics Platform"/>
            <person name="Russ C."/>
            <person name="Tyler B."/>
            <person name="van West P."/>
            <person name="Dieguez-Uribeondo J."/>
            <person name="Young S.K."/>
            <person name="Zeng Q."/>
            <person name="Gargeya S."/>
            <person name="Fitzgerald M."/>
            <person name="Abouelleil A."/>
            <person name="Alvarado L."/>
            <person name="Chapman S.B."/>
            <person name="Gainer-Dewar J."/>
            <person name="Goldberg J."/>
            <person name="Griggs A."/>
            <person name="Gujja S."/>
            <person name="Hansen M."/>
            <person name="Howarth C."/>
            <person name="Imamovic A."/>
            <person name="Ireland A."/>
            <person name="Larimer J."/>
            <person name="McCowan C."/>
            <person name="Murphy C."/>
            <person name="Pearson M."/>
            <person name="Poon T.W."/>
            <person name="Priest M."/>
            <person name="Roberts A."/>
            <person name="Saif S."/>
            <person name="Shea T."/>
            <person name="Sykes S."/>
            <person name="Wortman J."/>
            <person name="Nusbaum C."/>
            <person name="Birren B."/>
        </authorList>
    </citation>
    <scope>NUCLEOTIDE SEQUENCE [LARGE SCALE GENOMIC DNA]</scope>
    <source>
        <strain evidence="9">APO3</strain>
    </source>
</reference>
<feature type="domain" description="Nucleoside diphosphate kinase-like" evidence="8">
    <location>
        <begin position="299"/>
        <end position="438"/>
    </location>
</feature>
<feature type="binding site" evidence="6">
    <location>
        <position position="354"/>
    </location>
    <ligand>
        <name>ATP</name>
        <dbReference type="ChEBI" id="CHEBI:30616"/>
    </ligand>
</feature>
<gene>
    <name evidence="9" type="ORF">H257_01157</name>
</gene>